<reference evidence="1 2" key="2">
    <citation type="journal article" date="2022" name="Mol. Ecol. Resour.">
        <title>The genomes of chicory, endive, great burdock and yacon provide insights into Asteraceae paleo-polyploidization history and plant inulin production.</title>
        <authorList>
            <person name="Fan W."/>
            <person name="Wang S."/>
            <person name="Wang H."/>
            <person name="Wang A."/>
            <person name="Jiang F."/>
            <person name="Liu H."/>
            <person name="Zhao H."/>
            <person name="Xu D."/>
            <person name="Zhang Y."/>
        </authorList>
    </citation>
    <scope>NUCLEOTIDE SEQUENCE [LARGE SCALE GENOMIC DNA]</scope>
    <source>
        <strain evidence="2">cv. Yunnan</strain>
        <tissue evidence="1">Leaves</tissue>
    </source>
</reference>
<proteinExistence type="predicted"/>
<comment type="caution">
    <text evidence="1">The sequence shown here is derived from an EMBL/GenBank/DDBJ whole genome shotgun (WGS) entry which is preliminary data.</text>
</comment>
<dbReference type="EMBL" id="CM042021">
    <property type="protein sequence ID" value="KAI3818494.1"/>
    <property type="molecule type" value="Genomic_DNA"/>
</dbReference>
<evidence type="ECO:0000313" key="2">
    <source>
        <dbReference type="Proteomes" id="UP001056120"/>
    </source>
</evidence>
<sequence length="195" mass="23205">MHILFQKGFTLHEKLLDIAFVCDHFEAECFTFLIQTSNFKNKTTFFLFIIQLTSDCRRRCRCRCRRRRRRHRIWFIQSAIHCYTGMEFCPTCGMLLKYELPHMSRPARFFCPTCPYVTQIETKVKIIRKQRLVKKSVDPIITKDDMSNAPKTDQAHCPNCGHNKAAYIQFQTRSADEPMTINFTCEKCSHCWRED</sequence>
<accession>A0ACB9JE84</accession>
<dbReference type="Proteomes" id="UP001056120">
    <property type="component" value="Linkage Group LG04"/>
</dbReference>
<reference evidence="2" key="1">
    <citation type="journal article" date="2022" name="Mol. Ecol. Resour.">
        <title>The genomes of chicory, endive, great burdock and yacon provide insights into Asteraceae palaeo-polyploidization history and plant inulin production.</title>
        <authorList>
            <person name="Fan W."/>
            <person name="Wang S."/>
            <person name="Wang H."/>
            <person name="Wang A."/>
            <person name="Jiang F."/>
            <person name="Liu H."/>
            <person name="Zhao H."/>
            <person name="Xu D."/>
            <person name="Zhang Y."/>
        </authorList>
    </citation>
    <scope>NUCLEOTIDE SEQUENCE [LARGE SCALE GENOMIC DNA]</scope>
    <source>
        <strain evidence="2">cv. Yunnan</strain>
    </source>
</reference>
<gene>
    <name evidence="1" type="ORF">L1987_12303</name>
</gene>
<keyword evidence="2" id="KW-1185">Reference proteome</keyword>
<protein>
    <submittedName>
        <fullName evidence="1">Uncharacterized protein</fullName>
    </submittedName>
</protein>
<evidence type="ECO:0000313" key="1">
    <source>
        <dbReference type="EMBL" id="KAI3818494.1"/>
    </source>
</evidence>
<name>A0ACB9JE84_9ASTR</name>
<organism evidence="1 2">
    <name type="scientific">Smallanthus sonchifolius</name>
    <dbReference type="NCBI Taxonomy" id="185202"/>
    <lineage>
        <taxon>Eukaryota</taxon>
        <taxon>Viridiplantae</taxon>
        <taxon>Streptophyta</taxon>
        <taxon>Embryophyta</taxon>
        <taxon>Tracheophyta</taxon>
        <taxon>Spermatophyta</taxon>
        <taxon>Magnoliopsida</taxon>
        <taxon>eudicotyledons</taxon>
        <taxon>Gunneridae</taxon>
        <taxon>Pentapetalae</taxon>
        <taxon>asterids</taxon>
        <taxon>campanulids</taxon>
        <taxon>Asterales</taxon>
        <taxon>Asteraceae</taxon>
        <taxon>Asteroideae</taxon>
        <taxon>Heliantheae alliance</taxon>
        <taxon>Millerieae</taxon>
        <taxon>Smallanthus</taxon>
    </lineage>
</organism>